<dbReference type="KEGG" id="bbel:109480848"/>
<dbReference type="SUPFAM" id="SSF56436">
    <property type="entry name" value="C-type lectin-like"/>
    <property type="match status" value="1"/>
</dbReference>
<sequence>MHRKFDVTDKMSDYLNHPLPETVCPSGYTYRQPSQLCYKAYNLERDYSGARATCSSDGGTLAMPRDAATNTFLINLKNAVDNSAYFWFGLTDISQEGRWVWEDGTALGGFSSWESGQPDNSDNEDCGEYRPANHRFANKWNDMPCSTRRKFICQEGQT</sequence>
<dbReference type="InterPro" id="IPR018378">
    <property type="entry name" value="C-type_lectin_CS"/>
</dbReference>
<keyword evidence="1" id="KW-1015">Disulfide bond</keyword>
<feature type="domain" description="C-type lectin" evidence="2">
    <location>
        <begin position="37"/>
        <end position="154"/>
    </location>
</feature>
<dbReference type="OrthoDB" id="418245at2759"/>
<evidence type="ECO:0000256" key="1">
    <source>
        <dbReference type="ARBA" id="ARBA00023157"/>
    </source>
</evidence>
<dbReference type="Gene3D" id="3.10.100.10">
    <property type="entry name" value="Mannose-Binding Protein A, subunit A"/>
    <property type="match status" value="1"/>
</dbReference>
<name>A0A6P5A642_BRABE</name>
<dbReference type="PANTHER" id="PTHR22801:SF63">
    <property type="entry name" value="C-TYPE LECTIN DOMAIN-CONTAINING PROTEIN"/>
    <property type="match status" value="1"/>
</dbReference>
<dbReference type="AlphaFoldDB" id="A0A6P5A642"/>
<dbReference type="PANTHER" id="PTHR22801">
    <property type="entry name" value="LITHOSTATHINE"/>
    <property type="match status" value="1"/>
</dbReference>
<dbReference type="GeneID" id="109480848"/>
<evidence type="ECO:0000313" key="3">
    <source>
        <dbReference type="Proteomes" id="UP000515135"/>
    </source>
</evidence>
<dbReference type="InterPro" id="IPR050801">
    <property type="entry name" value="Ca-Dep_Lectins_ImmuneDev"/>
</dbReference>
<organism evidence="3 4">
    <name type="scientific">Branchiostoma belcheri</name>
    <name type="common">Amphioxus</name>
    <dbReference type="NCBI Taxonomy" id="7741"/>
    <lineage>
        <taxon>Eukaryota</taxon>
        <taxon>Metazoa</taxon>
        <taxon>Chordata</taxon>
        <taxon>Cephalochordata</taxon>
        <taxon>Leptocardii</taxon>
        <taxon>Amphioxiformes</taxon>
        <taxon>Branchiostomatidae</taxon>
        <taxon>Branchiostoma</taxon>
    </lineage>
</organism>
<dbReference type="InterPro" id="IPR001304">
    <property type="entry name" value="C-type_lectin-like"/>
</dbReference>
<dbReference type="InterPro" id="IPR016187">
    <property type="entry name" value="CTDL_fold"/>
</dbReference>
<accession>A0A6P5A642</accession>
<dbReference type="PROSITE" id="PS00615">
    <property type="entry name" value="C_TYPE_LECTIN_1"/>
    <property type="match status" value="1"/>
</dbReference>
<dbReference type="CDD" id="cd00037">
    <property type="entry name" value="CLECT"/>
    <property type="match status" value="1"/>
</dbReference>
<dbReference type="InterPro" id="IPR016186">
    <property type="entry name" value="C-type_lectin-like/link_sf"/>
</dbReference>
<keyword evidence="3" id="KW-1185">Reference proteome</keyword>
<reference evidence="4" key="1">
    <citation type="submission" date="2025-08" db="UniProtKB">
        <authorList>
            <consortium name="RefSeq"/>
        </authorList>
    </citation>
    <scope>IDENTIFICATION</scope>
    <source>
        <tissue evidence="4">Gonad</tissue>
    </source>
</reference>
<dbReference type="RefSeq" id="XP_019638727.1">
    <property type="nucleotide sequence ID" value="XM_019783168.1"/>
</dbReference>
<dbReference type="SMART" id="SM00034">
    <property type="entry name" value="CLECT"/>
    <property type="match status" value="1"/>
</dbReference>
<protein>
    <submittedName>
        <fullName evidence="4">Collectin-10-like</fullName>
    </submittedName>
</protein>
<dbReference type="PROSITE" id="PS50041">
    <property type="entry name" value="C_TYPE_LECTIN_2"/>
    <property type="match status" value="1"/>
</dbReference>
<dbReference type="Proteomes" id="UP000515135">
    <property type="component" value="Unplaced"/>
</dbReference>
<evidence type="ECO:0000313" key="4">
    <source>
        <dbReference type="RefSeq" id="XP_019638727.1"/>
    </source>
</evidence>
<dbReference type="Pfam" id="PF00059">
    <property type="entry name" value="Lectin_C"/>
    <property type="match status" value="1"/>
</dbReference>
<evidence type="ECO:0000259" key="2">
    <source>
        <dbReference type="PROSITE" id="PS50041"/>
    </source>
</evidence>
<proteinExistence type="predicted"/>
<gene>
    <name evidence="4" type="primary">LOC109480848</name>
</gene>